<proteinExistence type="predicted"/>
<evidence type="ECO:0000256" key="4">
    <source>
        <dbReference type="ARBA" id="ARBA00023125"/>
    </source>
</evidence>
<protein>
    <submittedName>
        <fullName evidence="8">Uncharacterized protein LOC113499925 isoform X1</fullName>
    </submittedName>
</protein>
<keyword evidence="1" id="KW-0479">Metal-binding</keyword>
<dbReference type="InParanoid" id="A0A7E5W6T5"/>
<dbReference type="GO" id="GO:0008270">
    <property type="term" value="F:zinc ion binding"/>
    <property type="evidence" value="ECO:0007669"/>
    <property type="project" value="UniProtKB-KW"/>
</dbReference>
<keyword evidence="3" id="KW-0862">Zinc</keyword>
<dbReference type="SUPFAM" id="SSF57716">
    <property type="entry name" value="Glucocorticoid receptor-like (DNA-binding domain)"/>
    <property type="match status" value="1"/>
</dbReference>
<dbReference type="InterPro" id="IPR006612">
    <property type="entry name" value="THAP_Znf"/>
</dbReference>
<dbReference type="KEGG" id="tnl:113499925"/>
<dbReference type="SMART" id="SM00980">
    <property type="entry name" value="THAP"/>
    <property type="match status" value="1"/>
</dbReference>
<feature type="domain" description="THAP-type" evidence="6">
    <location>
        <begin position="1"/>
        <end position="83"/>
    </location>
</feature>
<dbReference type="PROSITE" id="PS50950">
    <property type="entry name" value="ZF_THAP"/>
    <property type="match status" value="1"/>
</dbReference>
<evidence type="ECO:0000259" key="6">
    <source>
        <dbReference type="PROSITE" id="PS50950"/>
    </source>
</evidence>
<dbReference type="GO" id="GO:0003677">
    <property type="term" value="F:DNA binding"/>
    <property type="evidence" value="ECO:0007669"/>
    <property type="project" value="UniProtKB-UniRule"/>
</dbReference>
<name>A0A7E5W6T5_TRINI</name>
<evidence type="ECO:0000256" key="1">
    <source>
        <dbReference type="ARBA" id="ARBA00022723"/>
    </source>
</evidence>
<reference evidence="8" key="1">
    <citation type="submission" date="2025-08" db="UniProtKB">
        <authorList>
            <consortium name="RefSeq"/>
        </authorList>
    </citation>
    <scope>IDENTIFICATION</scope>
</reference>
<gene>
    <name evidence="8" type="primary">LOC113499925</name>
</gene>
<dbReference type="RefSeq" id="XP_026736329.1">
    <property type="nucleotide sequence ID" value="XM_026880528.1"/>
</dbReference>
<dbReference type="Proteomes" id="UP000322000">
    <property type="component" value="Chromosome 13"/>
</dbReference>
<evidence type="ECO:0000256" key="2">
    <source>
        <dbReference type="ARBA" id="ARBA00022771"/>
    </source>
</evidence>
<evidence type="ECO:0000313" key="8">
    <source>
        <dbReference type="RefSeq" id="XP_026736329.1"/>
    </source>
</evidence>
<keyword evidence="2 5" id="KW-0863">Zinc-finger</keyword>
<keyword evidence="7" id="KW-1185">Reference proteome</keyword>
<evidence type="ECO:0000313" key="7">
    <source>
        <dbReference type="Proteomes" id="UP000322000"/>
    </source>
</evidence>
<sequence>MPKASALKCYFGCIIDGPLHRFPKWEYPYTERFNQWKSVLSLATQERGNNYIYNSVRICHRHFEEYYKSPSKLLTRNAIPTLNLDSTQNPQINMPLTQSPQMTMPLAEQYLVGDEPASASILSRATEKCFKKRESSAIKKLTRKLHEMRQKCKMQ</sequence>
<accession>A0A7E5W6T5</accession>
<dbReference type="Pfam" id="PF05485">
    <property type="entry name" value="THAP"/>
    <property type="match status" value="1"/>
</dbReference>
<dbReference type="AlphaFoldDB" id="A0A7E5W6T5"/>
<organism evidence="7 8">
    <name type="scientific">Trichoplusia ni</name>
    <name type="common">Cabbage looper</name>
    <dbReference type="NCBI Taxonomy" id="7111"/>
    <lineage>
        <taxon>Eukaryota</taxon>
        <taxon>Metazoa</taxon>
        <taxon>Ecdysozoa</taxon>
        <taxon>Arthropoda</taxon>
        <taxon>Hexapoda</taxon>
        <taxon>Insecta</taxon>
        <taxon>Pterygota</taxon>
        <taxon>Neoptera</taxon>
        <taxon>Endopterygota</taxon>
        <taxon>Lepidoptera</taxon>
        <taxon>Glossata</taxon>
        <taxon>Ditrysia</taxon>
        <taxon>Noctuoidea</taxon>
        <taxon>Noctuidae</taxon>
        <taxon>Plusiinae</taxon>
        <taxon>Trichoplusia</taxon>
    </lineage>
</organism>
<evidence type="ECO:0000256" key="3">
    <source>
        <dbReference type="ARBA" id="ARBA00022833"/>
    </source>
</evidence>
<evidence type="ECO:0000256" key="5">
    <source>
        <dbReference type="PROSITE-ProRule" id="PRU00309"/>
    </source>
</evidence>
<dbReference type="SMART" id="SM00692">
    <property type="entry name" value="DM3"/>
    <property type="match status" value="1"/>
</dbReference>
<dbReference type="GeneID" id="113499925"/>
<keyword evidence="4 5" id="KW-0238">DNA-binding</keyword>
<dbReference type="OrthoDB" id="7490359at2759"/>